<keyword evidence="3" id="KW-0813">Transport</keyword>
<dbReference type="GO" id="GO:0005886">
    <property type="term" value="C:plasma membrane"/>
    <property type="evidence" value="ECO:0007669"/>
    <property type="project" value="UniProtKB-SubCell"/>
</dbReference>
<feature type="transmembrane region" description="Helical" evidence="11">
    <location>
        <begin position="1062"/>
        <end position="1083"/>
    </location>
</feature>
<feature type="transmembrane region" description="Helical" evidence="11">
    <location>
        <begin position="51"/>
        <end position="70"/>
    </location>
</feature>
<feature type="transmembrane region" description="Helical" evidence="11">
    <location>
        <begin position="188"/>
        <end position="215"/>
    </location>
</feature>
<dbReference type="PANTHER" id="PTHR42985">
    <property type="entry name" value="SODIUM-COUPLED MONOCARBOXYLATE TRANSPORTER"/>
    <property type="match status" value="1"/>
</dbReference>
<dbReference type="GO" id="GO:0006814">
    <property type="term" value="P:sodium ion transport"/>
    <property type="evidence" value="ECO:0007669"/>
    <property type="project" value="UniProtKB-KW"/>
</dbReference>
<keyword evidence="4" id="KW-1003">Cell membrane</keyword>
<reference evidence="13" key="1">
    <citation type="submission" date="2011-05" db="EMBL/GenBank/DDBJ databases">
        <authorList>
            <person name="Richards S.R."/>
            <person name="Qu J."/>
            <person name="Jiang H."/>
            <person name="Jhangiani S.N."/>
            <person name="Agravi P."/>
            <person name="Goodspeed R."/>
            <person name="Gross S."/>
            <person name="Mandapat C."/>
            <person name="Jackson L."/>
            <person name="Mathew T."/>
            <person name="Pu L."/>
            <person name="Thornton R."/>
            <person name="Saada N."/>
            <person name="Wilczek-Boney K.B."/>
            <person name="Lee S."/>
            <person name="Kovar C."/>
            <person name="Wu Y."/>
            <person name="Scherer S.E."/>
            <person name="Worley K.C."/>
            <person name="Muzny D.M."/>
            <person name="Gibbs R."/>
        </authorList>
    </citation>
    <scope>NUCLEOTIDE SEQUENCE</scope>
    <source>
        <strain evidence="13">Brora</strain>
    </source>
</reference>
<dbReference type="Proteomes" id="UP000014500">
    <property type="component" value="Unassembled WGS sequence"/>
</dbReference>
<feature type="transmembrane region" description="Helical" evidence="11">
    <location>
        <begin position="1156"/>
        <end position="1178"/>
    </location>
</feature>
<feature type="transmembrane region" description="Helical" evidence="11">
    <location>
        <begin position="1609"/>
        <end position="1628"/>
    </location>
</feature>
<feature type="transmembrane region" description="Helical" evidence="11">
    <location>
        <begin position="844"/>
        <end position="868"/>
    </location>
</feature>
<accession>T1IR62</accession>
<feature type="transmembrane region" description="Helical" evidence="11">
    <location>
        <begin position="1033"/>
        <end position="1056"/>
    </location>
</feature>
<proteinExistence type="inferred from homology"/>
<dbReference type="EnsemblMetazoa" id="SMAR003546-RA">
    <property type="protein sequence ID" value="SMAR003546-PA"/>
    <property type="gene ID" value="SMAR003546"/>
</dbReference>
<evidence type="ECO:0000256" key="2">
    <source>
        <dbReference type="ARBA" id="ARBA00006434"/>
    </source>
</evidence>
<feature type="transmembrane region" description="Helical" evidence="11">
    <location>
        <begin position="126"/>
        <end position="145"/>
    </location>
</feature>
<dbReference type="InterPro" id="IPR038377">
    <property type="entry name" value="Na/Glc_symporter_sf"/>
</dbReference>
<evidence type="ECO:0008006" key="14">
    <source>
        <dbReference type="Google" id="ProtNLM"/>
    </source>
</evidence>
<evidence type="ECO:0000256" key="5">
    <source>
        <dbReference type="ARBA" id="ARBA00022692"/>
    </source>
</evidence>
<keyword evidence="6 11" id="KW-1133">Transmembrane helix</keyword>
<dbReference type="Pfam" id="PF00474">
    <property type="entry name" value="SSF"/>
    <property type="match status" value="3"/>
</dbReference>
<feature type="transmembrane region" description="Helical" evidence="11">
    <location>
        <begin position="157"/>
        <end position="176"/>
    </location>
</feature>
<feature type="transmembrane region" description="Helical" evidence="11">
    <location>
        <begin position="82"/>
        <end position="105"/>
    </location>
</feature>
<feature type="transmembrane region" description="Helical" evidence="11">
    <location>
        <begin position="813"/>
        <end position="832"/>
    </location>
</feature>
<feature type="transmembrane region" description="Helical" evidence="11">
    <location>
        <begin position="277"/>
        <end position="302"/>
    </location>
</feature>
<feature type="transmembrane region" description="Helical" evidence="11">
    <location>
        <begin position="504"/>
        <end position="526"/>
    </location>
</feature>
<dbReference type="STRING" id="126957.T1IR62"/>
<reference evidence="12" key="2">
    <citation type="submission" date="2015-02" db="UniProtKB">
        <authorList>
            <consortium name="EnsemblMetazoa"/>
        </authorList>
    </citation>
    <scope>IDENTIFICATION</scope>
</reference>
<comment type="subcellular location">
    <subcellularLocation>
        <location evidence="1">Cell membrane</location>
        <topology evidence="1">Multi-pass membrane protein</topology>
    </subcellularLocation>
</comment>
<feature type="transmembrane region" description="Helical" evidence="11">
    <location>
        <begin position="888"/>
        <end position="909"/>
    </location>
</feature>
<keyword evidence="7" id="KW-0915">Sodium</keyword>
<feature type="transmembrane region" description="Helical" evidence="11">
    <location>
        <begin position="12"/>
        <end position="31"/>
    </location>
</feature>
<feature type="transmembrane region" description="Helical" evidence="11">
    <location>
        <begin position="1294"/>
        <end position="1313"/>
    </location>
</feature>
<feature type="transmembrane region" description="Helical" evidence="11">
    <location>
        <begin position="648"/>
        <end position="669"/>
    </location>
</feature>
<comment type="similarity">
    <text evidence="2">Belongs to the sodium:solute symporter (SSF) (TC 2.A.21) family.</text>
</comment>
<feature type="transmembrane region" description="Helical" evidence="11">
    <location>
        <begin position="930"/>
        <end position="955"/>
    </location>
</feature>
<dbReference type="InterPro" id="IPR051163">
    <property type="entry name" value="Sodium:Solute_Symporter_SSF"/>
</dbReference>
<keyword evidence="10" id="KW-0739">Sodium transport</keyword>
<evidence type="ECO:0000256" key="8">
    <source>
        <dbReference type="ARBA" id="ARBA00023065"/>
    </source>
</evidence>
<feature type="transmembrane region" description="Helical" evidence="11">
    <location>
        <begin position="1671"/>
        <end position="1693"/>
    </location>
</feature>
<evidence type="ECO:0000256" key="7">
    <source>
        <dbReference type="ARBA" id="ARBA00023053"/>
    </source>
</evidence>
<feature type="transmembrane region" description="Helical" evidence="11">
    <location>
        <begin position="1552"/>
        <end position="1571"/>
    </location>
</feature>
<evidence type="ECO:0000256" key="9">
    <source>
        <dbReference type="ARBA" id="ARBA00023136"/>
    </source>
</evidence>
<feature type="transmembrane region" description="Helical" evidence="11">
    <location>
        <begin position="440"/>
        <end position="460"/>
    </location>
</feature>
<keyword evidence="5 11" id="KW-0812">Transmembrane</keyword>
<feature type="transmembrane region" description="Helical" evidence="11">
    <location>
        <begin position="409"/>
        <end position="428"/>
    </location>
</feature>
<dbReference type="PROSITE" id="PS50283">
    <property type="entry name" value="NA_SOLUT_SYMP_3"/>
    <property type="match status" value="3"/>
</dbReference>
<dbReference type="InterPro" id="IPR001734">
    <property type="entry name" value="Na/solute_symporter"/>
</dbReference>
<feature type="transmembrane region" description="Helical" evidence="11">
    <location>
        <begin position="1405"/>
        <end position="1424"/>
    </location>
</feature>
<sequence>MQAATLFSVLDYAILVVVLIASLGIGVYFACFGGKQKTTNEYFRGDRNMAMFPVVLSMMASFISSNGMLGVPAEVYLFGFNFWYLTMGVVMGLPTALYGFMPVFYKMQITSVFEYLEHRFDHRLRSCGSVMNILTLLTYASFVTYGPALALSQVTGLSVWASVLTTTVIGTVYTSIGGIKAVMWTDSLQITIFTGALLATIIKGTIDVGGLPFIIEKSIEGDRLGSLSFSFDPRVRYTFWGLLISSTLQWMQGYGTSQIQVQRYMSCPNRKTAEKSIWLNIVGLIPVHTIYCYVGLILYAMYSTCDPLRSRQIEQTDQIFPIFVMHTMSSVPGMPGVFVAGVYSASLSTTSSVLNSLAAITLEDHVKPRWKSLTDARATYLSKLIAVAYGVVCIMVIAIIMNLGGIVEAIYYLVGGTNGATVGLFVLGLMNPYANSKGSLVGIICGLGVGWWISIGNQIYRPPPFSILSLSTANCTDILEDWTPRNKSSDNNPDDIFDLYRISYFWIMPIAFFVTVLVGSFASLFMGSNENLNPDLLSPFTHTIMKKFFVKKYKELEHKYKPVSQNLENGDFKNFHQIINNKNGFVNEEDHTPVEANYLGSTKLLTYFHKLKTTLHVPTRHIYTSFNELNCKQNFASVIMQVVSTFSILDYAILIAVLVLSLGIGVYFASFGGRQKTTNEYFKGDRNMAIFPVVLSMMASFMSSNGMLGVPAEVYLYGFNYWFMNLGVIVGLPIALYGFMPVFYNMQITSVFEYIETRFDKRLRLCGSIMNILSLFSARNSRDKAEKSQLTFASFVTYGPALALSQVTGLSVWSSVLTTIVIGTVYTTIGGIKAVMWSDSLQITIFTAALLAALIKGSMDVGGMSYVIEKAIEGERLTPLSFSFDPRVRFSFWGMFLSSTLFWMQGYGTSQVQVQRYMSCPNRKTAEKSIWINIAGLVPVGTVYCFVGIILYAMYWNCDPLSSQQIEQPDQIFPLFVMHTMTSIPGMPGIFVAGVYSAALSTTSSVLNSLAAITLEDHVKPRWKGLTDEKATIISKVIAVGYGIVCIIVIAAIMNLGSIVQAIYYLVGGTNGATLGLFVLGLMNPYANSKGSLLGILCGLGVGWWISIGNQVYRPPPFSALPLDTTNCTDILGNWTLRKKSSINPDDVADIYRISYFWIMPIAFSVTVLVGSVSSFFMGSNENLNPQLLSPYLHKVMKKFFNKKYEELEHNYKPVSQNQEDENFKNSKKKINQNGVTRLPAEVYHFGADYWYTAVGAFIGGPIGIYGFMPVFYKLQITSIYEYIEFRFCNKLKFVNSIINIFSLLVFAGFVIYAPALALSQVTGLGVWTSIITTTVIGTVYTSIGGIKAVVWTDVLQLIIFAAAIIAILIKSCTDIGGISYVIQKNVEGKRLKSLSFSTDPTERFTAWGLIISSTIRAIFLYGVSQIQLQRYMCCPNKTAAKKSVWLNVIFSVPLTIMYCFIGLVLYATYWNCDPLSSSQIQKPDQLFPLFVMHTMSSIPGMPGLFVAGIYSAALSTLSSILNSLAAMTLHDHIKPRWPKLTDKKATCISKCLSAGYGVVCLFTIAAIMNLGSLVQAMQYMLGGTMGATLGLFFLGLMIPWANSKGSSVGLICGIVMSSWITIGTQIYRPPPSSLLPVSTENCTDILGNWTRLVRPNIKPEYIPTLYKISYLWIMPIAFAVTVSIGSLISAFIGSNKNLNVELLSPFVRSVMKKFFHEKYTQLEANYKSIPLRDEPMKEFNGIIDAEKADKLIKADATEILIIKTLEHLENRDLQAPKLNDFDS</sequence>
<keyword evidence="9 11" id="KW-0472">Membrane</keyword>
<protein>
    <recommendedName>
        <fullName evidence="14">Sodium-dependent multivitamin transporter</fullName>
    </recommendedName>
</protein>
<feature type="transmembrane region" description="Helical" evidence="11">
    <location>
        <begin position="689"/>
        <end position="710"/>
    </location>
</feature>
<dbReference type="PANTHER" id="PTHR42985:SF40">
    <property type="entry name" value="LD47995P-RELATED"/>
    <property type="match status" value="1"/>
</dbReference>
<feature type="transmembrane region" description="Helical" evidence="11">
    <location>
        <begin position="235"/>
        <end position="256"/>
    </location>
</feature>
<dbReference type="GO" id="GO:0015293">
    <property type="term" value="F:symporter activity"/>
    <property type="evidence" value="ECO:0007669"/>
    <property type="project" value="TreeGrafter"/>
</dbReference>
<feature type="transmembrane region" description="Helical" evidence="11">
    <location>
        <begin position="1505"/>
        <end position="1531"/>
    </location>
</feature>
<evidence type="ECO:0000256" key="1">
    <source>
        <dbReference type="ARBA" id="ARBA00004651"/>
    </source>
</evidence>
<feature type="transmembrane region" description="Helical" evidence="11">
    <location>
        <begin position="337"/>
        <end position="360"/>
    </location>
</feature>
<evidence type="ECO:0000256" key="4">
    <source>
        <dbReference type="ARBA" id="ARBA00022475"/>
    </source>
</evidence>
<keyword evidence="8" id="KW-0406">Ion transport</keyword>
<organism evidence="12 13">
    <name type="scientific">Strigamia maritima</name>
    <name type="common">European centipede</name>
    <name type="synonym">Geophilus maritimus</name>
    <dbReference type="NCBI Taxonomy" id="126957"/>
    <lineage>
        <taxon>Eukaryota</taxon>
        <taxon>Metazoa</taxon>
        <taxon>Ecdysozoa</taxon>
        <taxon>Arthropoda</taxon>
        <taxon>Myriapoda</taxon>
        <taxon>Chilopoda</taxon>
        <taxon>Pleurostigmophora</taxon>
        <taxon>Geophilomorpha</taxon>
        <taxon>Linotaeniidae</taxon>
        <taxon>Strigamia</taxon>
    </lineage>
</organism>
<name>T1IR62_STRMM</name>
<keyword evidence="13" id="KW-1185">Reference proteome</keyword>
<dbReference type="Gene3D" id="1.20.1730.10">
    <property type="entry name" value="Sodium/glucose cotransporter"/>
    <property type="match status" value="3"/>
</dbReference>
<feature type="transmembrane region" description="Helical" evidence="11">
    <location>
        <begin position="1250"/>
        <end position="1273"/>
    </location>
</feature>
<evidence type="ECO:0000256" key="6">
    <source>
        <dbReference type="ARBA" id="ARBA00022989"/>
    </source>
</evidence>
<feature type="transmembrane region" description="Helical" evidence="11">
    <location>
        <begin position="1445"/>
        <end position="1470"/>
    </location>
</feature>
<dbReference type="eggNOG" id="KOG2349">
    <property type="taxonomic scope" value="Eukaryota"/>
</dbReference>
<evidence type="ECO:0000256" key="3">
    <source>
        <dbReference type="ARBA" id="ARBA00022448"/>
    </source>
</evidence>
<dbReference type="EMBL" id="JH431335">
    <property type="status" value="NOT_ANNOTATED_CDS"/>
    <property type="molecule type" value="Genomic_DNA"/>
</dbReference>
<evidence type="ECO:0000256" key="10">
    <source>
        <dbReference type="ARBA" id="ARBA00023201"/>
    </source>
</evidence>
<feature type="transmembrane region" description="Helical" evidence="11">
    <location>
        <begin position="1325"/>
        <end position="1344"/>
    </location>
</feature>
<dbReference type="CDD" id="cd11492">
    <property type="entry name" value="SLC5sbd_NIS-SMVT"/>
    <property type="match status" value="2"/>
</dbReference>
<evidence type="ECO:0000256" key="11">
    <source>
        <dbReference type="SAM" id="Phobius"/>
    </source>
</evidence>
<dbReference type="PhylomeDB" id="T1IR62"/>
<feature type="transmembrane region" description="Helical" evidence="11">
    <location>
        <begin position="1577"/>
        <end position="1597"/>
    </location>
</feature>
<evidence type="ECO:0000313" key="12">
    <source>
        <dbReference type="EnsemblMetazoa" id="SMAR003546-PA"/>
    </source>
</evidence>
<dbReference type="NCBIfam" id="TIGR00813">
    <property type="entry name" value="sss"/>
    <property type="match status" value="3"/>
</dbReference>
<dbReference type="HOGENOM" id="CLU_238514_0_0_1"/>
<feature type="transmembrane region" description="Helical" evidence="11">
    <location>
        <begin position="990"/>
        <end position="1013"/>
    </location>
</feature>
<feature type="transmembrane region" description="Helical" evidence="11">
    <location>
        <begin position="380"/>
        <end position="403"/>
    </location>
</feature>
<feature type="transmembrane region" description="Helical" evidence="11">
    <location>
        <begin position="722"/>
        <end position="742"/>
    </location>
</feature>
<evidence type="ECO:0000313" key="13">
    <source>
        <dbReference type="Proteomes" id="UP000014500"/>
    </source>
</evidence>